<name>A0A9P6EFP9_9AGAR</name>
<dbReference type="SUPFAM" id="SSF48452">
    <property type="entry name" value="TPR-like"/>
    <property type="match status" value="1"/>
</dbReference>
<dbReference type="PANTHER" id="PTHR10098">
    <property type="entry name" value="RAPSYN-RELATED"/>
    <property type="match status" value="1"/>
</dbReference>
<dbReference type="InterPro" id="IPR019734">
    <property type="entry name" value="TPR_rpt"/>
</dbReference>
<accession>A0A9P6EFP9</accession>
<dbReference type="EMBL" id="MU157851">
    <property type="protein sequence ID" value="KAF9528701.1"/>
    <property type="molecule type" value="Genomic_DNA"/>
</dbReference>
<dbReference type="OrthoDB" id="621413at2759"/>
<dbReference type="Proteomes" id="UP000807306">
    <property type="component" value="Unassembled WGS sequence"/>
</dbReference>
<keyword evidence="2" id="KW-1185">Reference proteome</keyword>
<protein>
    <recommendedName>
        <fullName evidence="3">Tetratricopeptide repeat protein</fullName>
    </recommendedName>
</protein>
<dbReference type="PANTHER" id="PTHR10098:SF108">
    <property type="entry name" value="TETRATRICOPEPTIDE REPEAT PROTEIN 28"/>
    <property type="match status" value="1"/>
</dbReference>
<comment type="caution">
    <text evidence="1">The sequence shown here is derived from an EMBL/GenBank/DDBJ whole genome shotgun (WGS) entry which is preliminary data.</text>
</comment>
<gene>
    <name evidence="1" type="ORF">CPB83DRAFT_894207</name>
</gene>
<evidence type="ECO:0000313" key="1">
    <source>
        <dbReference type="EMBL" id="KAF9528701.1"/>
    </source>
</evidence>
<dbReference type="Gene3D" id="1.25.40.10">
    <property type="entry name" value="Tetratricopeptide repeat domain"/>
    <property type="match status" value="1"/>
</dbReference>
<evidence type="ECO:0008006" key="3">
    <source>
        <dbReference type="Google" id="ProtNLM"/>
    </source>
</evidence>
<dbReference type="Pfam" id="PF13424">
    <property type="entry name" value="TPR_12"/>
    <property type="match status" value="1"/>
</dbReference>
<reference evidence="1" key="1">
    <citation type="submission" date="2020-11" db="EMBL/GenBank/DDBJ databases">
        <authorList>
            <consortium name="DOE Joint Genome Institute"/>
            <person name="Ahrendt S."/>
            <person name="Riley R."/>
            <person name="Andreopoulos W."/>
            <person name="Labutti K."/>
            <person name="Pangilinan J."/>
            <person name="Ruiz-Duenas F.J."/>
            <person name="Barrasa J.M."/>
            <person name="Sanchez-Garcia M."/>
            <person name="Camarero S."/>
            <person name="Miyauchi S."/>
            <person name="Serrano A."/>
            <person name="Linde D."/>
            <person name="Babiker R."/>
            <person name="Drula E."/>
            <person name="Ayuso-Fernandez I."/>
            <person name="Pacheco R."/>
            <person name="Padilla G."/>
            <person name="Ferreira P."/>
            <person name="Barriuso J."/>
            <person name="Kellner H."/>
            <person name="Castanera R."/>
            <person name="Alfaro M."/>
            <person name="Ramirez L."/>
            <person name="Pisabarro A.G."/>
            <person name="Kuo A."/>
            <person name="Tritt A."/>
            <person name="Lipzen A."/>
            <person name="He G."/>
            <person name="Yan M."/>
            <person name="Ng V."/>
            <person name="Cullen D."/>
            <person name="Martin F."/>
            <person name="Rosso M.-N."/>
            <person name="Henrissat B."/>
            <person name="Hibbett D."/>
            <person name="Martinez A.T."/>
            <person name="Grigoriev I.V."/>
        </authorList>
    </citation>
    <scope>NUCLEOTIDE SEQUENCE</scope>
    <source>
        <strain evidence="1">CBS 506.95</strain>
    </source>
</reference>
<sequence length="202" mass="22642">MIGKYDKALEKYEEVQKRSMKNGNITVAASSFSSMGMIFVMTDRPTEAMEKFEESYRLFKQSFGDLLGMGNALDNWGHCLKDLDKQQEAANKFQNALNIFEHAGLRRSCANAMFNLAEVLLLLERHDESIAAFQEAGSVYSTLGVYSMAATCKWQLGIVYEFTGSNEQAVANFKQAYEIYEKLGDEDAMTKVTVKLQTSGLS</sequence>
<dbReference type="InterPro" id="IPR011990">
    <property type="entry name" value="TPR-like_helical_dom_sf"/>
</dbReference>
<dbReference type="SMART" id="SM00028">
    <property type="entry name" value="TPR"/>
    <property type="match status" value="4"/>
</dbReference>
<organism evidence="1 2">
    <name type="scientific">Crepidotus variabilis</name>
    <dbReference type="NCBI Taxonomy" id="179855"/>
    <lineage>
        <taxon>Eukaryota</taxon>
        <taxon>Fungi</taxon>
        <taxon>Dikarya</taxon>
        <taxon>Basidiomycota</taxon>
        <taxon>Agaricomycotina</taxon>
        <taxon>Agaricomycetes</taxon>
        <taxon>Agaricomycetidae</taxon>
        <taxon>Agaricales</taxon>
        <taxon>Agaricineae</taxon>
        <taxon>Crepidotaceae</taxon>
        <taxon>Crepidotus</taxon>
    </lineage>
</organism>
<dbReference type="AlphaFoldDB" id="A0A9P6EFP9"/>
<evidence type="ECO:0000313" key="2">
    <source>
        <dbReference type="Proteomes" id="UP000807306"/>
    </source>
</evidence>
<proteinExistence type="predicted"/>